<dbReference type="CDD" id="cd08414">
    <property type="entry name" value="PBP2_LTTR_aromatics_like"/>
    <property type="match status" value="1"/>
</dbReference>
<organism evidence="6 7">
    <name type="scientific">Modicisalibacter tunisiensis</name>
    <dbReference type="NCBI Taxonomy" id="390637"/>
    <lineage>
        <taxon>Bacteria</taxon>
        <taxon>Pseudomonadati</taxon>
        <taxon>Pseudomonadota</taxon>
        <taxon>Gammaproteobacteria</taxon>
        <taxon>Oceanospirillales</taxon>
        <taxon>Halomonadaceae</taxon>
        <taxon>Modicisalibacter</taxon>
    </lineage>
</organism>
<dbReference type="SUPFAM" id="SSF53850">
    <property type="entry name" value="Periplasmic binding protein-like II"/>
    <property type="match status" value="1"/>
</dbReference>
<gene>
    <name evidence="6" type="ORF">KGQ91_07750</name>
</gene>
<evidence type="ECO:0000313" key="6">
    <source>
        <dbReference type="EMBL" id="MBZ9567573.1"/>
    </source>
</evidence>
<keyword evidence="2" id="KW-0805">Transcription regulation</keyword>
<proteinExistence type="inferred from homology"/>
<evidence type="ECO:0000259" key="5">
    <source>
        <dbReference type="PROSITE" id="PS50931"/>
    </source>
</evidence>
<keyword evidence="4" id="KW-0804">Transcription</keyword>
<evidence type="ECO:0000256" key="3">
    <source>
        <dbReference type="ARBA" id="ARBA00023125"/>
    </source>
</evidence>
<evidence type="ECO:0000256" key="1">
    <source>
        <dbReference type="ARBA" id="ARBA00009437"/>
    </source>
</evidence>
<dbReference type="PRINTS" id="PR00039">
    <property type="entry name" value="HTHLYSR"/>
</dbReference>
<comment type="similarity">
    <text evidence="1">Belongs to the LysR transcriptional regulatory family.</text>
</comment>
<dbReference type="InterPro" id="IPR036388">
    <property type="entry name" value="WH-like_DNA-bd_sf"/>
</dbReference>
<dbReference type="Gene3D" id="3.40.190.10">
    <property type="entry name" value="Periplasmic binding protein-like II"/>
    <property type="match status" value="2"/>
</dbReference>
<dbReference type="SUPFAM" id="SSF46785">
    <property type="entry name" value="Winged helix' DNA-binding domain"/>
    <property type="match status" value="1"/>
</dbReference>
<dbReference type="EMBL" id="JAGXFD010000001">
    <property type="protein sequence ID" value="MBZ9567573.1"/>
    <property type="molecule type" value="Genomic_DNA"/>
</dbReference>
<sequence length="295" mass="32997">MEFRQLHYFLAVVEEGSVSAASRRVHIAQPALTRQIRLLEEDLETRLFDRHARGMQLTVAGRTLVEEARALLDHHDRIRSRLAALGQGVIGKVSLGVTVTHLWVPQVARLLAGYRQRYPSVAFEVFPLLSGPQLDRLREDQLDAGILYLDGAEQPGLETRLLHRDHLILAVPENSCWAGSPPATLAELHDADFVWGFRRVSPVYYDRMLDHFRRLDFHPRVVQYGADNIAILSLVAAGLGIAVVPAASSAHPMPGIRFLRLPELDACDMPLWFAWRTGNDSPALANLVALVEETM</sequence>
<dbReference type="InterPro" id="IPR005119">
    <property type="entry name" value="LysR_subst-bd"/>
</dbReference>
<keyword evidence="7" id="KW-1185">Reference proteome</keyword>
<reference evidence="6 7" key="1">
    <citation type="submission" date="2021-05" db="EMBL/GenBank/DDBJ databases">
        <title>Petroleum and Energy Research Collection (APPE): ex situ preservation of microbial diversity associated with the oil industry and exploitation of its biotechnological potential.</title>
        <authorList>
            <person name="Paixao C.T.M."/>
            <person name="Gomes M.B."/>
            <person name="Oliveira V.M."/>
        </authorList>
    </citation>
    <scope>NUCLEOTIDE SEQUENCE [LARGE SCALE GENOMIC DNA]</scope>
    <source>
        <strain evidence="6 7">LIT2</strain>
    </source>
</reference>
<keyword evidence="3" id="KW-0238">DNA-binding</keyword>
<evidence type="ECO:0000256" key="4">
    <source>
        <dbReference type="ARBA" id="ARBA00023163"/>
    </source>
</evidence>
<dbReference type="PANTHER" id="PTHR30346">
    <property type="entry name" value="TRANSCRIPTIONAL DUAL REGULATOR HCAR-RELATED"/>
    <property type="match status" value="1"/>
</dbReference>
<comment type="caution">
    <text evidence="6">The sequence shown here is derived from an EMBL/GenBank/DDBJ whole genome shotgun (WGS) entry which is preliminary data.</text>
</comment>
<dbReference type="RefSeq" id="WP_163650299.1">
    <property type="nucleotide sequence ID" value="NZ_JAGXFD010000001.1"/>
</dbReference>
<dbReference type="InterPro" id="IPR036390">
    <property type="entry name" value="WH_DNA-bd_sf"/>
</dbReference>
<dbReference type="Pfam" id="PF00126">
    <property type="entry name" value="HTH_1"/>
    <property type="match status" value="1"/>
</dbReference>
<dbReference type="InterPro" id="IPR000847">
    <property type="entry name" value="LysR_HTH_N"/>
</dbReference>
<evidence type="ECO:0000256" key="2">
    <source>
        <dbReference type="ARBA" id="ARBA00023015"/>
    </source>
</evidence>
<dbReference type="PANTHER" id="PTHR30346:SF17">
    <property type="entry name" value="LYSR FAMILY TRANSCRIPTIONAL REGULATOR"/>
    <property type="match status" value="1"/>
</dbReference>
<dbReference type="PROSITE" id="PS50931">
    <property type="entry name" value="HTH_LYSR"/>
    <property type="match status" value="1"/>
</dbReference>
<protein>
    <submittedName>
        <fullName evidence="6">LysR family transcriptional regulator</fullName>
    </submittedName>
</protein>
<dbReference type="Proteomes" id="UP001319883">
    <property type="component" value="Unassembled WGS sequence"/>
</dbReference>
<dbReference type="Gene3D" id="1.10.10.10">
    <property type="entry name" value="Winged helix-like DNA-binding domain superfamily/Winged helix DNA-binding domain"/>
    <property type="match status" value="1"/>
</dbReference>
<name>A0ABS7WY72_9GAMM</name>
<evidence type="ECO:0000313" key="7">
    <source>
        <dbReference type="Proteomes" id="UP001319883"/>
    </source>
</evidence>
<accession>A0ABS7WY72</accession>
<feature type="domain" description="HTH lysR-type" evidence="5">
    <location>
        <begin position="1"/>
        <end position="58"/>
    </location>
</feature>
<dbReference type="Pfam" id="PF03466">
    <property type="entry name" value="LysR_substrate"/>
    <property type="match status" value="1"/>
</dbReference>